<sequence>MRYCGNAVLQKQKRKVGVVGNVPFSPHHYLNFTRNVIAGPSSFPIFPSDSTTLRPVLTSSNPPLPLRLAASLCKVGRSCIHTSLHFRVKLDPPARSARALSWFLSRLSGCGVGTWLASMDWLRRPVEMELETRVDQMVSFPLGPGKAAGLGRDG</sequence>
<protein>
    <submittedName>
        <fullName evidence="1">Uncharacterized protein</fullName>
    </submittedName>
</protein>
<dbReference type="EMBL" id="WIGO01000249">
    <property type="protein sequence ID" value="KAF6821995.1"/>
    <property type="molecule type" value="Genomic_DNA"/>
</dbReference>
<name>A0A8H6JZL3_9PEZI</name>
<gene>
    <name evidence="1" type="ORF">CPLU01_12273</name>
</gene>
<comment type="caution">
    <text evidence="1">The sequence shown here is derived from an EMBL/GenBank/DDBJ whole genome shotgun (WGS) entry which is preliminary data.</text>
</comment>
<organism evidence="1 2">
    <name type="scientific">Colletotrichum plurivorum</name>
    <dbReference type="NCBI Taxonomy" id="2175906"/>
    <lineage>
        <taxon>Eukaryota</taxon>
        <taxon>Fungi</taxon>
        <taxon>Dikarya</taxon>
        <taxon>Ascomycota</taxon>
        <taxon>Pezizomycotina</taxon>
        <taxon>Sordariomycetes</taxon>
        <taxon>Hypocreomycetidae</taxon>
        <taxon>Glomerellales</taxon>
        <taxon>Glomerellaceae</taxon>
        <taxon>Colletotrichum</taxon>
        <taxon>Colletotrichum orchidearum species complex</taxon>
    </lineage>
</organism>
<dbReference type="AlphaFoldDB" id="A0A8H6JZL3"/>
<accession>A0A8H6JZL3</accession>
<keyword evidence="2" id="KW-1185">Reference proteome</keyword>
<evidence type="ECO:0000313" key="2">
    <source>
        <dbReference type="Proteomes" id="UP000654918"/>
    </source>
</evidence>
<evidence type="ECO:0000313" key="1">
    <source>
        <dbReference type="EMBL" id="KAF6821995.1"/>
    </source>
</evidence>
<reference evidence="1" key="1">
    <citation type="journal article" date="2020" name="Phytopathology">
        <title>Genome Sequence Resources of Colletotrichum truncatum, C. plurivorum, C. musicola, and C. sojae: Four Species Pathogenic to Soybean (Glycine max).</title>
        <authorList>
            <person name="Rogerio F."/>
            <person name="Boufleur T.R."/>
            <person name="Ciampi-Guillardi M."/>
            <person name="Sukno S.A."/>
            <person name="Thon M.R."/>
            <person name="Massola Junior N.S."/>
            <person name="Baroncelli R."/>
        </authorList>
    </citation>
    <scope>NUCLEOTIDE SEQUENCE</scope>
    <source>
        <strain evidence="1">LFN00145</strain>
    </source>
</reference>
<dbReference type="Proteomes" id="UP000654918">
    <property type="component" value="Unassembled WGS sequence"/>
</dbReference>
<proteinExistence type="predicted"/>